<dbReference type="SMART" id="SM00895">
    <property type="entry name" value="FCD"/>
    <property type="match status" value="1"/>
</dbReference>
<keyword evidence="1" id="KW-0805">Transcription regulation</keyword>
<feature type="region of interest" description="Disordered" evidence="4">
    <location>
        <begin position="1"/>
        <end position="23"/>
    </location>
</feature>
<dbReference type="PROSITE" id="PS50949">
    <property type="entry name" value="HTH_GNTR"/>
    <property type="match status" value="1"/>
</dbReference>
<dbReference type="PRINTS" id="PR00035">
    <property type="entry name" value="HTHGNTR"/>
</dbReference>
<keyword evidence="7" id="KW-1185">Reference proteome</keyword>
<dbReference type="SUPFAM" id="SSF46785">
    <property type="entry name" value="Winged helix' DNA-binding domain"/>
    <property type="match status" value="1"/>
</dbReference>
<accession>A0A7X5J9B1</accession>
<dbReference type="PANTHER" id="PTHR43537:SF44">
    <property type="entry name" value="GNTR FAMILY REGULATORY PROTEIN"/>
    <property type="match status" value="1"/>
</dbReference>
<dbReference type="GO" id="GO:0003677">
    <property type="term" value="F:DNA binding"/>
    <property type="evidence" value="ECO:0007669"/>
    <property type="project" value="UniProtKB-KW"/>
</dbReference>
<evidence type="ECO:0000313" key="6">
    <source>
        <dbReference type="EMBL" id="NBN79634.1"/>
    </source>
</evidence>
<dbReference type="Pfam" id="PF07729">
    <property type="entry name" value="FCD"/>
    <property type="match status" value="1"/>
</dbReference>
<dbReference type="AlphaFoldDB" id="A0A7X5J9B1"/>
<dbReference type="Gene3D" id="1.20.120.530">
    <property type="entry name" value="GntR ligand-binding domain-like"/>
    <property type="match status" value="1"/>
</dbReference>
<evidence type="ECO:0000256" key="4">
    <source>
        <dbReference type="SAM" id="MobiDB-lite"/>
    </source>
</evidence>
<keyword evidence="2" id="KW-0238">DNA-binding</keyword>
<dbReference type="SUPFAM" id="SSF48008">
    <property type="entry name" value="GntR ligand-binding domain-like"/>
    <property type="match status" value="1"/>
</dbReference>
<dbReference type="InterPro" id="IPR000524">
    <property type="entry name" value="Tscrpt_reg_HTH_GntR"/>
</dbReference>
<dbReference type="InterPro" id="IPR011711">
    <property type="entry name" value="GntR_C"/>
</dbReference>
<dbReference type="Proteomes" id="UP000586722">
    <property type="component" value="Unassembled WGS sequence"/>
</dbReference>
<dbReference type="Pfam" id="PF00392">
    <property type="entry name" value="GntR"/>
    <property type="match status" value="1"/>
</dbReference>
<keyword evidence="3" id="KW-0804">Transcription</keyword>
<dbReference type="CDD" id="cd07377">
    <property type="entry name" value="WHTH_GntR"/>
    <property type="match status" value="1"/>
</dbReference>
<gene>
    <name evidence="6" type="ORF">GWI72_15260</name>
</gene>
<dbReference type="EMBL" id="JAABLQ010000002">
    <property type="protein sequence ID" value="NBN79634.1"/>
    <property type="molecule type" value="Genomic_DNA"/>
</dbReference>
<feature type="domain" description="HTH gntR-type" evidence="5">
    <location>
        <begin position="22"/>
        <end position="90"/>
    </location>
</feature>
<dbReference type="InterPro" id="IPR008920">
    <property type="entry name" value="TF_FadR/GntR_C"/>
</dbReference>
<dbReference type="PANTHER" id="PTHR43537">
    <property type="entry name" value="TRANSCRIPTIONAL REGULATOR, GNTR FAMILY"/>
    <property type="match status" value="1"/>
</dbReference>
<comment type="caution">
    <text evidence="6">The sequence shown here is derived from an EMBL/GenBank/DDBJ whole genome shotgun (WGS) entry which is preliminary data.</text>
</comment>
<sequence length="255" mass="26970">MPASAPASPGGATGGSDGVRRPRVQRNVTRALAGDICRGLHRPGETLPTENELCLAHGVSRTVIREALKTLESKGLVIIRSRVGTQVAPREAWNILDPQVLDWVGPHLLDADLLTGVLEARRVIEPEAASLAASRATLQDLAEVEQAFEAMRAAQGDVDRFTHADVAFHVALLKASRNRVFMQFAGLIEAAMRHALRASNAVAELPGEAIAAHGALVEALRLRDAAAARLASGHILDLGARDIATALQRGTAPPS</sequence>
<evidence type="ECO:0000313" key="7">
    <source>
        <dbReference type="Proteomes" id="UP000586722"/>
    </source>
</evidence>
<dbReference type="GO" id="GO:0003700">
    <property type="term" value="F:DNA-binding transcription factor activity"/>
    <property type="evidence" value="ECO:0007669"/>
    <property type="project" value="InterPro"/>
</dbReference>
<organism evidence="6 7">
    <name type="scientific">Pannonibacter tanglangensis</name>
    <dbReference type="NCBI Taxonomy" id="2750084"/>
    <lineage>
        <taxon>Bacteria</taxon>
        <taxon>Pseudomonadati</taxon>
        <taxon>Pseudomonadota</taxon>
        <taxon>Alphaproteobacteria</taxon>
        <taxon>Hyphomicrobiales</taxon>
        <taxon>Stappiaceae</taxon>
        <taxon>Pannonibacter</taxon>
    </lineage>
</organism>
<dbReference type="SMART" id="SM00345">
    <property type="entry name" value="HTH_GNTR"/>
    <property type="match status" value="1"/>
</dbReference>
<feature type="compositionally biased region" description="Low complexity" evidence="4">
    <location>
        <begin position="1"/>
        <end position="10"/>
    </location>
</feature>
<dbReference type="Gene3D" id="1.10.10.10">
    <property type="entry name" value="Winged helix-like DNA-binding domain superfamily/Winged helix DNA-binding domain"/>
    <property type="match status" value="1"/>
</dbReference>
<evidence type="ECO:0000256" key="3">
    <source>
        <dbReference type="ARBA" id="ARBA00023163"/>
    </source>
</evidence>
<name>A0A7X5J9B1_9HYPH</name>
<protein>
    <submittedName>
        <fullName evidence="6">FCD domain-containing protein</fullName>
    </submittedName>
</protein>
<proteinExistence type="predicted"/>
<reference evidence="7" key="1">
    <citation type="submission" date="2020-01" db="EMBL/GenBank/DDBJ databases">
        <authorList>
            <person name="Fang Y."/>
            <person name="Sun R."/>
            <person name="Nie L."/>
            <person name="He J."/>
            <person name="Hao L."/>
            <person name="Wang L."/>
            <person name="Su S."/>
            <person name="Lv E."/>
            <person name="Zhang Z."/>
            <person name="Xie R."/>
            <person name="Liu H."/>
        </authorList>
    </citation>
    <scope>NUCLEOTIDE SEQUENCE [LARGE SCALE GENOMIC DNA]</scope>
    <source>
        <strain evidence="7">XCT-53</strain>
    </source>
</reference>
<evidence type="ECO:0000256" key="2">
    <source>
        <dbReference type="ARBA" id="ARBA00023125"/>
    </source>
</evidence>
<evidence type="ECO:0000259" key="5">
    <source>
        <dbReference type="PROSITE" id="PS50949"/>
    </source>
</evidence>
<dbReference type="InterPro" id="IPR036388">
    <property type="entry name" value="WH-like_DNA-bd_sf"/>
</dbReference>
<evidence type="ECO:0000256" key="1">
    <source>
        <dbReference type="ARBA" id="ARBA00023015"/>
    </source>
</evidence>
<dbReference type="InterPro" id="IPR036390">
    <property type="entry name" value="WH_DNA-bd_sf"/>
</dbReference>